<protein>
    <recommendedName>
        <fullName evidence="4">BAT2 N-terminal domain-containing protein</fullName>
    </recommendedName>
</protein>
<comment type="caution">
    <text evidence="2">The sequence shown here is derived from an EMBL/GenBank/DDBJ whole genome shotgun (WGS) entry which is preliminary data.</text>
</comment>
<dbReference type="AlphaFoldDB" id="A0AAV4G092"/>
<accession>A0AAV4G092</accession>
<name>A0AAV4G092_9GAST</name>
<feature type="region of interest" description="Disordered" evidence="1">
    <location>
        <begin position="30"/>
        <end position="85"/>
    </location>
</feature>
<evidence type="ECO:0000313" key="2">
    <source>
        <dbReference type="EMBL" id="GFR78400.1"/>
    </source>
</evidence>
<evidence type="ECO:0008006" key="4">
    <source>
        <dbReference type="Google" id="ProtNLM"/>
    </source>
</evidence>
<gene>
    <name evidence="2" type="ORF">ElyMa_000533400</name>
</gene>
<organism evidence="2 3">
    <name type="scientific">Elysia marginata</name>
    <dbReference type="NCBI Taxonomy" id="1093978"/>
    <lineage>
        <taxon>Eukaryota</taxon>
        <taxon>Metazoa</taxon>
        <taxon>Spiralia</taxon>
        <taxon>Lophotrochozoa</taxon>
        <taxon>Mollusca</taxon>
        <taxon>Gastropoda</taxon>
        <taxon>Heterobranchia</taxon>
        <taxon>Euthyneura</taxon>
        <taxon>Panpulmonata</taxon>
        <taxon>Sacoglossa</taxon>
        <taxon>Placobranchoidea</taxon>
        <taxon>Plakobranchidae</taxon>
        <taxon>Elysia</taxon>
    </lineage>
</organism>
<evidence type="ECO:0000256" key="1">
    <source>
        <dbReference type="SAM" id="MobiDB-lite"/>
    </source>
</evidence>
<dbReference type="EMBL" id="BMAT01001019">
    <property type="protein sequence ID" value="GFR78400.1"/>
    <property type="molecule type" value="Genomic_DNA"/>
</dbReference>
<reference evidence="2 3" key="1">
    <citation type="journal article" date="2021" name="Elife">
        <title>Chloroplast acquisition without the gene transfer in kleptoplastic sea slugs, Plakobranchus ocellatus.</title>
        <authorList>
            <person name="Maeda T."/>
            <person name="Takahashi S."/>
            <person name="Yoshida T."/>
            <person name="Shimamura S."/>
            <person name="Takaki Y."/>
            <person name="Nagai Y."/>
            <person name="Toyoda A."/>
            <person name="Suzuki Y."/>
            <person name="Arimoto A."/>
            <person name="Ishii H."/>
            <person name="Satoh N."/>
            <person name="Nishiyama T."/>
            <person name="Hasebe M."/>
            <person name="Maruyama T."/>
            <person name="Minagawa J."/>
            <person name="Obokata J."/>
            <person name="Shigenobu S."/>
        </authorList>
    </citation>
    <scope>NUCLEOTIDE SEQUENCE [LARGE SCALE GENOMIC DNA]</scope>
</reference>
<keyword evidence="3" id="KW-1185">Reference proteome</keyword>
<dbReference type="Proteomes" id="UP000762676">
    <property type="component" value="Unassembled WGS sequence"/>
</dbReference>
<feature type="compositionally biased region" description="Basic and acidic residues" evidence="1">
    <location>
        <begin position="57"/>
        <end position="66"/>
    </location>
</feature>
<proteinExistence type="predicted"/>
<evidence type="ECO:0000313" key="3">
    <source>
        <dbReference type="Proteomes" id="UP000762676"/>
    </source>
</evidence>
<sequence>MRTTNPNALNLNKHLGVCLKPLHVRQEGQVRTSSLRTHLTPPKGFPWANGNVIKSSHPPDLDERPSRKATALANSGGVESCSTRQ</sequence>